<dbReference type="InterPro" id="IPR041677">
    <property type="entry name" value="DNA2/NAM7_AAA_11"/>
</dbReference>
<dbReference type="GO" id="GO:0003723">
    <property type="term" value="F:RNA binding"/>
    <property type="evidence" value="ECO:0007669"/>
    <property type="project" value="InterPro"/>
</dbReference>
<dbReference type="PANTHER" id="PTHR45418">
    <property type="entry name" value="CANCER/TESTIS ANTIGEN 55"/>
    <property type="match status" value="1"/>
</dbReference>
<dbReference type="PROSITE" id="PS00028">
    <property type="entry name" value="ZINC_FINGER_C2H2_1"/>
    <property type="match status" value="1"/>
</dbReference>
<dbReference type="Pfam" id="PF13086">
    <property type="entry name" value="AAA_11"/>
    <property type="match status" value="2"/>
</dbReference>
<evidence type="ECO:0000256" key="4">
    <source>
        <dbReference type="ARBA" id="ARBA00022490"/>
    </source>
</evidence>
<keyword evidence="9" id="KW-0943">RNA-mediated gene silencing</keyword>
<dbReference type="Gene3D" id="3.40.50.300">
    <property type="entry name" value="P-loop containing nucleotide triphosphate hydrolases"/>
    <property type="match status" value="2"/>
</dbReference>
<evidence type="ECO:0000256" key="6">
    <source>
        <dbReference type="ARBA" id="ARBA00022801"/>
    </source>
</evidence>
<reference evidence="12 13" key="1">
    <citation type="submission" date="2024-01" db="EMBL/GenBank/DDBJ databases">
        <title>A draft genome for a cacao thread blight-causing isolate of Paramarasmius palmivorus.</title>
        <authorList>
            <person name="Baruah I.K."/>
            <person name="Bukari Y."/>
            <person name="Amoako-Attah I."/>
            <person name="Meinhardt L.W."/>
            <person name="Bailey B.A."/>
            <person name="Cohen S.P."/>
        </authorList>
    </citation>
    <scope>NUCLEOTIDE SEQUENCE [LARGE SCALE GENOMIC DNA]</scope>
    <source>
        <strain evidence="12 13">GH-12</strain>
    </source>
</reference>
<protein>
    <recommendedName>
        <fullName evidence="3">RNA helicase</fullName>
        <ecNumber evidence="3">3.6.4.13</ecNumber>
    </recommendedName>
</protein>
<keyword evidence="8" id="KW-0067">ATP-binding</keyword>
<dbReference type="InterPro" id="IPR047187">
    <property type="entry name" value="SF1_C_Upf1"/>
</dbReference>
<feature type="domain" description="C2H2-type" evidence="11">
    <location>
        <begin position="30"/>
        <end position="52"/>
    </location>
</feature>
<evidence type="ECO:0000256" key="8">
    <source>
        <dbReference type="ARBA" id="ARBA00022840"/>
    </source>
</evidence>
<organism evidence="12 13">
    <name type="scientific">Paramarasmius palmivorus</name>
    <dbReference type="NCBI Taxonomy" id="297713"/>
    <lineage>
        <taxon>Eukaryota</taxon>
        <taxon>Fungi</taxon>
        <taxon>Dikarya</taxon>
        <taxon>Basidiomycota</taxon>
        <taxon>Agaricomycotina</taxon>
        <taxon>Agaricomycetes</taxon>
        <taxon>Agaricomycetidae</taxon>
        <taxon>Agaricales</taxon>
        <taxon>Marasmiineae</taxon>
        <taxon>Marasmiaceae</taxon>
        <taxon>Paramarasmius</taxon>
    </lineage>
</organism>
<keyword evidence="7" id="KW-0347">Helicase</keyword>
<evidence type="ECO:0000256" key="10">
    <source>
        <dbReference type="ARBA" id="ARBA00047984"/>
    </source>
</evidence>
<dbReference type="InterPro" id="IPR013087">
    <property type="entry name" value="Znf_C2H2_type"/>
</dbReference>
<comment type="subcellular location">
    <subcellularLocation>
        <location evidence="1">Cytoplasm</location>
    </subcellularLocation>
</comment>
<dbReference type="GO" id="GO:0031047">
    <property type="term" value="P:regulatory ncRNA-mediated gene silencing"/>
    <property type="evidence" value="ECO:0007669"/>
    <property type="project" value="UniProtKB-KW"/>
</dbReference>
<keyword evidence="6" id="KW-0378">Hydrolase</keyword>
<dbReference type="InterPro" id="IPR036236">
    <property type="entry name" value="Znf_C2H2_sf"/>
</dbReference>
<evidence type="ECO:0000259" key="11">
    <source>
        <dbReference type="PROSITE" id="PS00028"/>
    </source>
</evidence>
<comment type="similarity">
    <text evidence="2">Belongs to the DNA2/NAM7 helicase family. SDE3 subfamily.</text>
</comment>
<dbReference type="AlphaFoldDB" id="A0AAW0CWL8"/>
<dbReference type="Proteomes" id="UP001383192">
    <property type="component" value="Unassembled WGS sequence"/>
</dbReference>
<evidence type="ECO:0000256" key="2">
    <source>
        <dbReference type="ARBA" id="ARBA00005601"/>
    </source>
</evidence>
<dbReference type="SUPFAM" id="SSF52540">
    <property type="entry name" value="P-loop containing nucleoside triphosphate hydrolases"/>
    <property type="match status" value="1"/>
</dbReference>
<keyword evidence="13" id="KW-1185">Reference proteome</keyword>
<keyword evidence="5" id="KW-0547">Nucleotide-binding</keyword>
<dbReference type="FunFam" id="3.40.50.300:FF:000326">
    <property type="entry name" value="P-loop containing nucleoside triphosphate hydrolase"/>
    <property type="match status" value="1"/>
</dbReference>
<dbReference type="CDD" id="cd18808">
    <property type="entry name" value="SF1_C_Upf1"/>
    <property type="match status" value="1"/>
</dbReference>
<dbReference type="GO" id="GO:0016787">
    <property type="term" value="F:hydrolase activity"/>
    <property type="evidence" value="ECO:0007669"/>
    <property type="project" value="UniProtKB-KW"/>
</dbReference>
<gene>
    <name evidence="12" type="ORF">VNI00_008640</name>
</gene>
<keyword evidence="4" id="KW-0963">Cytoplasm</keyword>
<accession>A0AAW0CWL8</accession>
<dbReference type="EMBL" id="JAYKXP010000030">
    <property type="protein sequence ID" value="KAK7042905.1"/>
    <property type="molecule type" value="Genomic_DNA"/>
</dbReference>
<dbReference type="GO" id="GO:0005737">
    <property type="term" value="C:cytoplasm"/>
    <property type="evidence" value="ECO:0007669"/>
    <property type="project" value="UniProtKB-SubCell"/>
</dbReference>
<proteinExistence type="inferred from homology"/>
<evidence type="ECO:0000256" key="9">
    <source>
        <dbReference type="ARBA" id="ARBA00023158"/>
    </source>
</evidence>
<dbReference type="GO" id="GO:0005694">
    <property type="term" value="C:chromosome"/>
    <property type="evidence" value="ECO:0007669"/>
    <property type="project" value="UniProtKB-ARBA"/>
</dbReference>
<dbReference type="InterPro" id="IPR041679">
    <property type="entry name" value="DNA2/NAM7-like_C"/>
</dbReference>
<evidence type="ECO:0000256" key="3">
    <source>
        <dbReference type="ARBA" id="ARBA00012552"/>
    </source>
</evidence>
<dbReference type="PANTHER" id="PTHR45418:SF1">
    <property type="entry name" value="CANCER_TESTIS ANTIGEN 55"/>
    <property type="match status" value="1"/>
</dbReference>
<evidence type="ECO:0000256" key="1">
    <source>
        <dbReference type="ARBA" id="ARBA00004496"/>
    </source>
</evidence>
<dbReference type="EC" id="3.6.4.13" evidence="3"/>
<comment type="catalytic activity">
    <reaction evidence="10">
        <text>ATP + H2O = ADP + phosphate + H(+)</text>
        <dbReference type="Rhea" id="RHEA:13065"/>
        <dbReference type="ChEBI" id="CHEBI:15377"/>
        <dbReference type="ChEBI" id="CHEBI:15378"/>
        <dbReference type="ChEBI" id="CHEBI:30616"/>
        <dbReference type="ChEBI" id="CHEBI:43474"/>
        <dbReference type="ChEBI" id="CHEBI:456216"/>
        <dbReference type="EC" id="3.6.4.13"/>
    </reaction>
</comment>
<evidence type="ECO:0000256" key="5">
    <source>
        <dbReference type="ARBA" id="ARBA00022741"/>
    </source>
</evidence>
<dbReference type="InterPro" id="IPR049080">
    <property type="entry name" value="MOV-10-like_beta-barrel"/>
</dbReference>
<evidence type="ECO:0000313" key="13">
    <source>
        <dbReference type="Proteomes" id="UP001383192"/>
    </source>
</evidence>
<sequence>MAAPSTLCPNVLAHGTCSTACPFEHNIPSCNICSLTFKTKNDYTAHLNTKEHLNKVQGETGTVLFCSVCEKQQERASPNVRPEEPEQVPGYQFCVVCDQHIPNRYWAKHPGRPKHKERMQYLSFQSAVEEAEKDKNGVSVKGDVDFDIVELLDAAKGCSKEVTLLTTEPTSQVSLVDCHLASTKGRQTYSAFTVVLVGANRKITTSIPLKVQIKMQQTFFGRSQDRLELTFEDEQLNSRFIITRELKVIVGSKSDHKALRPQMPYVPRKRSENRQPETLVIPGEIPPSTKAIPYVGVLPQARIPENLPRTLSTGTVSEIVDRLQKVYIPQHLSGETYGKLFKHVLWAEEFQAERDLEFYDISDAVLTRYEGVYHLDVPGLAEKRPSVLVGDRILVQHNGRIAQGHWFEGCVHALRKSSVVLKFNRSFAGSTRDRYLVRFKLNRIPIRRQHQAMDSAFVEERVLFPGDIHWHNQRQQKPSLYVKNKLIASNPRQLEAVQAIVSLQPGSIPFVVFGPPGTGKTVTVVEAMLQILSNNPDARILACAPSNSAADLIAQRLISLGPDVLFRAYAPSRFKDQVPDNVLPFTYQNAGGHFSVPPMARMKRFRVVVCTCVSANIVSGIGIPRGHYSHIFVDEAGQATEPEVMISIKTMADRKTNIVLSGDPKQLGPIIRSSVARNLGLEVSFLERLMDREMYDEIKGHGKSVVKLTRNYRSHNAILDFPNERFYGGDLEACADPKLANIFLDSNHVISAKFPIVFHAVLGKDDREASSPSFFNADEVIAVKSLVNKLNHSFTPADHDIGIIAPYHAQVLKIRNSLKAFADTVKVGSVEEFQGQERKVIIISTVRSSREFVAYDLRHTFGFVANARRFNVAVTRAQALLLIVGDPSVLSLDPLWRMFLNYIWENGGWNGAPPEWNTDESVDPCGGYDRAMRDMALDDMNSFSRMMETLTLEGLEEGDEVGNVDKPWGDTE</sequence>
<dbReference type="CDD" id="cd18038">
    <property type="entry name" value="DEXXQc_Helz-like"/>
    <property type="match status" value="1"/>
</dbReference>
<evidence type="ECO:0000256" key="7">
    <source>
        <dbReference type="ARBA" id="ARBA00022806"/>
    </source>
</evidence>
<dbReference type="GO" id="GO:0005524">
    <property type="term" value="F:ATP binding"/>
    <property type="evidence" value="ECO:0007669"/>
    <property type="project" value="UniProtKB-KW"/>
</dbReference>
<comment type="caution">
    <text evidence="12">The sequence shown here is derived from an EMBL/GenBank/DDBJ whole genome shotgun (WGS) entry which is preliminary data.</text>
</comment>
<dbReference type="SUPFAM" id="SSF57667">
    <property type="entry name" value="beta-beta-alpha zinc fingers"/>
    <property type="match status" value="1"/>
</dbReference>
<dbReference type="InterPro" id="IPR026122">
    <property type="entry name" value="MOV-10/SDE3_DEXXQ/H-box"/>
</dbReference>
<dbReference type="InterPro" id="IPR027417">
    <property type="entry name" value="P-loop_NTPase"/>
</dbReference>
<dbReference type="GO" id="GO:0032574">
    <property type="term" value="F:5'-3' RNA helicase activity"/>
    <property type="evidence" value="ECO:0007669"/>
    <property type="project" value="InterPro"/>
</dbReference>
<name>A0AAW0CWL8_9AGAR</name>
<dbReference type="Pfam" id="PF13087">
    <property type="entry name" value="AAA_12"/>
    <property type="match status" value="1"/>
</dbReference>
<dbReference type="Pfam" id="PF21634">
    <property type="entry name" value="MOV-10_beta-barrel"/>
    <property type="match status" value="1"/>
</dbReference>
<evidence type="ECO:0000313" key="12">
    <source>
        <dbReference type="EMBL" id="KAK7042905.1"/>
    </source>
</evidence>